<reference evidence="7" key="1">
    <citation type="journal article" date="2019" name="Int. J. Syst. Evol. Microbiol.">
        <title>The Global Catalogue of Microorganisms (GCM) 10K type strain sequencing project: providing services to taxonomists for standard genome sequencing and annotation.</title>
        <authorList>
            <consortium name="The Broad Institute Genomics Platform"/>
            <consortium name="The Broad Institute Genome Sequencing Center for Infectious Disease"/>
            <person name="Wu L."/>
            <person name="Ma J."/>
        </authorList>
    </citation>
    <scope>NUCLEOTIDE SEQUENCE [LARGE SCALE GENOMIC DNA]</scope>
    <source>
        <strain evidence="7">CGMCC 1.12750</strain>
    </source>
</reference>
<dbReference type="InterPro" id="IPR012340">
    <property type="entry name" value="NA-bd_OB-fold"/>
</dbReference>
<dbReference type="InterPro" id="IPR008995">
    <property type="entry name" value="Mo/tungstate-bd_C_term_dom"/>
</dbReference>
<dbReference type="InterPro" id="IPR003439">
    <property type="entry name" value="ABC_transporter-like_ATP-bd"/>
</dbReference>
<dbReference type="PROSITE" id="PS00211">
    <property type="entry name" value="ABC_TRANSPORTER_1"/>
    <property type="match status" value="1"/>
</dbReference>
<dbReference type="InterPro" id="IPR047641">
    <property type="entry name" value="ABC_transpr_MalK/UgpC-like"/>
</dbReference>
<dbReference type="InterPro" id="IPR027417">
    <property type="entry name" value="P-loop_NTPase"/>
</dbReference>
<dbReference type="InterPro" id="IPR017871">
    <property type="entry name" value="ABC_transporter-like_CS"/>
</dbReference>
<dbReference type="InterPro" id="IPR013611">
    <property type="entry name" value="Transp-assoc_OB_typ2"/>
</dbReference>
<gene>
    <name evidence="6" type="ORF">ACFQXB_18345</name>
</gene>
<dbReference type="Gene3D" id="2.40.50.100">
    <property type="match status" value="1"/>
</dbReference>
<keyword evidence="4 6" id="KW-0067">ATP-binding</keyword>
<dbReference type="PANTHER" id="PTHR43875">
    <property type="entry name" value="MALTODEXTRIN IMPORT ATP-BINDING PROTEIN MSMX"/>
    <property type="match status" value="1"/>
</dbReference>
<dbReference type="SMART" id="SM00382">
    <property type="entry name" value="AAA"/>
    <property type="match status" value="1"/>
</dbReference>
<proteinExistence type="inferred from homology"/>
<evidence type="ECO:0000313" key="6">
    <source>
        <dbReference type="EMBL" id="MFC7706145.1"/>
    </source>
</evidence>
<dbReference type="RefSeq" id="WP_377406692.1">
    <property type="nucleotide sequence ID" value="NZ_JBHTFQ010000014.1"/>
</dbReference>
<dbReference type="PROSITE" id="PS50893">
    <property type="entry name" value="ABC_TRANSPORTER_2"/>
    <property type="match status" value="1"/>
</dbReference>
<evidence type="ECO:0000256" key="4">
    <source>
        <dbReference type="ARBA" id="ARBA00022840"/>
    </source>
</evidence>
<sequence>MATVTLQGVRKSFGRTEVIPPLDLEIRSGEFVALVGPSGSGKSTLLRIIAGLEEIDAGRVLVDGDDVTGVAPGERDMAMVFQSYALYPHMNVAENMTFALRMRGADPAEIDRRLQGALKMLGLQDYAQRRPGQLSGGQRQRVAMGRAIVRQPRVFLFDEPLSNLDAKLRAATRLELRALHDQLGATSVFVTHDQIEAMTMADRVVLLDRGRIQQIGTPREIYRAPRNRFVAGFIGSPEINILRGRLEAGQGGGAVFEGLALPGAAAPSAARLVDLGIRPEHIGVAGHAAPDRWPFEVQAVEFTGQDAFLTGTAPVGRLTIRLDLRDETGLSETVAPGQRLHVFPREGHWLLFDPETGARIGDA</sequence>
<dbReference type="GO" id="GO:0005524">
    <property type="term" value="F:ATP binding"/>
    <property type="evidence" value="ECO:0007669"/>
    <property type="project" value="UniProtKB-KW"/>
</dbReference>
<dbReference type="EMBL" id="JBHTFQ010000014">
    <property type="protein sequence ID" value="MFC7706145.1"/>
    <property type="molecule type" value="Genomic_DNA"/>
</dbReference>
<dbReference type="Gene3D" id="2.40.50.140">
    <property type="entry name" value="Nucleic acid-binding proteins"/>
    <property type="match status" value="1"/>
</dbReference>
<evidence type="ECO:0000256" key="3">
    <source>
        <dbReference type="ARBA" id="ARBA00022741"/>
    </source>
</evidence>
<feature type="domain" description="ABC transporter" evidence="5">
    <location>
        <begin position="4"/>
        <end position="234"/>
    </location>
</feature>
<organism evidence="6 7">
    <name type="scientific">Plastorhodobacter daqingensis</name>
    <dbReference type="NCBI Taxonomy" id="1387281"/>
    <lineage>
        <taxon>Bacteria</taxon>
        <taxon>Pseudomonadati</taxon>
        <taxon>Pseudomonadota</taxon>
        <taxon>Alphaproteobacteria</taxon>
        <taxon>Rhodobacterales</taxon>
        <taxon>Paracoccaceae</taxon>
        <taxon>Plastorhodobacter</taxon>
    </lineage>
</organism>
<accession>A0ABW2UPV4</accession>
<dbReference type="SUPFAM" id="SSF50331">
    <property type="entry name" value="MOP-like"/>
    <property type="match status" value="1"/>
</dbReference>
<dbReference type="SUPFAM" id="SSF52540">
    <property type="entry name" value="P-loop containing nucleoside triphosphate hydrolases"/>
    <property type="match status" value="1"/>
</dbReference>
<evidence type="ECO:0000256" key="1">
    <source>
        <dbReference type="ARBA" id="ARBA00005417"/>
    </source>
</evidence>
<protein>
    <submittedName>
        <fullName evidence="6">ABC transporter ATP-binding protein</fullName>
    </submittedName>
</protein>
<evidence type="ECO:0000313" key="7">
    <source>
        <dbReference type="Proteomes" id="UP001596516"/>
    </source>
</evidence>
<evidence type="ECO:0000256" key="2">
    <source>
        <dbReference type="ARBA" id="ARBA00022448"/>
    </source>
</evidence>
<dbReference type="Pfam" id="PF08402">
    <property type="entry name" value="TOBE_2"/>
    <property type="match status" value="1"/>
</dbReference>
<dbReference type="PANTHER" id="PTHR43875:SF10">
    <property type="entry name" value="BLL2173 PROTEIN"/>
    <property type="match status" value="1"/>
</dbReference>
<dbReference type="Gene3D" id="3.40.50.300">
    <property type="entry name" value="P-loop containing nucleotide triphosphate hydrolases"/>
    <property type="match status" value="1"/>
</dbReference>
<dbReference type="InterPro" id="IPR003593">
    <property type="entry name" value="AAA+_ATPase"/>
</dbReference>
<evidence type="ECO:0000259" key="5">
    <source>
        <dbReference type="PROSITE" id="PS50893"/>
    </source>
</evidence>
<keyword evidence="7" id="KW-1185">Reference proteome</keyword>
<comment type="similarity">
    <text evidence="1">Belongs to the ABC transporter superfamily.</text>
</comment>
<keyword evidence="2" id="KW-0813">Transport</keyword>
<keyword evidence="3" id="KW-0547">Nucleotide-binding</keyword>
<name>A0ABW2UPV4_9RHOB</name>
<dbReference type="Pfam" id="PF00005">
    <property type="entry name" value="ABC_tran"/>
    <property type="match status" value="1"/>
</dbReference>
<dbReference type="Proteomes" id="UP001596516">
    <property type="component" value="Unassembled WGS sequence"/>
</dbReference>
<comment type="caution">
    <text evidence="6">The sequence shown here is derived from an EMBL/GenBank/DDBJ whole genome shotgun (WGS) entry which is preliminary data.</text>
</comment>